<sequence>MPQRRLPAMTEPTLNYVHCPGAAASPGTTTEGEGGHRMAYWEWNATGDPAHPHVVVCVHGLTRQGRDFDVLARRLARHARIVCPDVAGRGRSDWLADASHYQIPVYAADMLALLGHLHVRAPVRVLDWVGTSMGGLIGMALCGQPELPLPAPVRRLVLNDVGPTLEWPALQRIGQYVGRVVEFSSVAAAVEGLRIVSTGFGPHTAEEWQALSEPLLRPQPDGSVRLHYDPAIAENFRNLTPESARAGDAQLWQLYDAIRARTLVLRGAESDLLLPATTQAMAQRGPRARVVEWPGVGHAPTLVAAEQVDVVEQFLFGAGQGGPGAVEARP</sequence>
<feature type="domain" description="AB hydrolase-1" evidence="1">
    <location>
        <begin position="55"/>
        <end position="306"/>
    </location>
</feature>
<dbReference type="InterPro" id="IPR050228">
    <property type="entry name" value="Carboxylesterase_BioH"/>
</dbReference>
<dbReference type="Pfam" id="PF12697">
    <property type="entry name" value="Abhydrolase_6"/>
    <property type="match status" value="1"/>
</dbReference>
<protein>
    <submittedName>
        <fullName evidence="2">Alpha/beta hydrolase fold protein</fullName>
    </submittedName>
</protein>
<dbReference type="InterPro" id="IPR000073">
    <property type="entry name" value="AB_hydrolase_1"/>
</dbReference>
<dbReference type="eggNOG" id="COG0596">
    <property type="taxonomic scope" value="Bacteria"/>
</dbReference>
<dbReference type="PANTHER" id="PTHR43194">
    <property type="entry name" value="HYDROLASE ALPHA/BETA FOLD FAMILY"/>
    <property type="match status" value="1"/>
</dbReference>
<dbReference type="AlphaFoldDB" id="A1TMI8"/>
<name>A1TMI8_PARC0</name>
<dbReference type="KEGG" id="aav:Aave_1587"/>
<reference evidence="2 3" key="1">
    <citation type="submission" date="2006-12" db="EMBL/GenBank/DDBJ databases">
        <title>Complete sequence of Acidovorax avenae subsp. citrulli AAC00-1.</title>
        <authorList>
            <consortium name="US DOE Joint Genome Institute"/>
            <person name="Copeland A."/>
            <person name="Lucas S."/>
            <person name="Lapidus A."/>
            <person name="Barry K."/>
            <person name="Detter J.C."/>
            <person name="Glavina del Rio T."/>
            <person name="Dalin E."/>
            <person name="Tice H."/>
            <person name="Pitluck S."/>
            <person name="Kiss H."/>
            <person name="Brettin T."/>
            <person name="Bruce D."/>
            <person name="Han C."/>
            <person name="Tapia R."/>
            <person name="Gilna P."/>
            <person name="Schmutz J."/>
            <person name="Larimer F."/>
            <person name="Land M."/>
            <person name="Hauser L."/>
            <person name="Kyrpides N."/>
            <person name="Kim E."/>
            <person name="Stahl D."/>
            <person name="Richardson P."/>
        </authorList>
    </citation>
    <scope>NUCLEOTIDE SEQUENCE [LARGE SCALE GENOMIC DNA]</scope>
    <source>
        <strain evidence="2 3">AAC00-1</strain>
    </source>
</reference>
<dbReference type="EMBL" id="CP000512">
    <property type="protein sequence ID" value="ABM32176.1"/>
    <property type="molecule type" value="Genomic_DNA"/>
</dbReference>
<gene>
    <name evidence="2" type="ordered locus">Aave_1587</name>
</gene>
<dbReference type="Proteomes" id="UP000002596">
    <property type="component" value="Chromosome"/>
</dbReference>
<dbReference type="Gene3D" id="3.40.50.1820">
    <property type="entry name" value="alpha/beta hydrolase"/>
    <property type="match status" value="1"/>
</dbReference>
<organism evidence="2 3">
    <name type="scientific">Paracidovorax citrulli (strain AAC00-1)</name>
    <name type="common">Acidovorax citrulli</name>
    <dbReference type="NCBI Taxonomy" id="397945"/>
    <lineage>
        <taxon>Bacteria</taxon>
        <taxon>Pseudomonadati</taxon>
        <taxon>Pseudomonadota</taxon>
        <taxon>Betaproteobacteria</taxon>
        <taxon>Burkholderiales</taxon>
        <taxon>Comamonadaceae</taxon>
        <taxon>Paracidovorax</taxon>
    </lineage>
</organism>
<dbReference type="PANTHER" id="PTHR43194:SF2">
    <property type="entry name" value="PEROXISOMAL MEMBRANE PROTEIN LPX1"/>
    <property type="match status" value="1"/>
</dbReference>
<evidence type="ECO:0000313" key="2">
    <source>
        <dbReference type="EMBL" id="ABM32176.1"/>
    </source>
</evidence>
<dbReference type="ESTHER" id="aciac-a1tmi8">
    <property type="family name" value="6_AlphaBeta_hydrolase"/>
</dbReference>
<dbReference type="STRING" id="397945.Aave_1587"/>
<evidence type="ECO:0000313" key="3">
    <source>
        <dbReference type="Proteomes" id="UP000002596"/>
    </source>
</evidence>
<evidence type="ECO:0000259" key="1">
    <source>
        <dbReference type="Pfam" id="PF12697"/>
    </source>
</evidence>
<dbReference type="GO" id="GO:0016787">
    <property type="term" value="F:hydrolase activity"/>
    <property type="evidence" value="ECO:0007669"/>
    <property type="project" value="UniProtKB-KW"/>
</dbReference>
<accession>A1TMI8</accession>
<dbReference type="SUPFAM" id="SSF53474">
    <property type="entry name" value="alpha/beta-Hydrolases"/>
    <property type="match status" value="1"/>
</dbReference>
<dbReference type="InterPro" id="IPR029058">
    <property type="entry name" value="AB_hydrolase_fold"/>
</dbReference>
<dbReference type="HOGENOM" id="CLU_020336_1_0_4"/>
<proteinExistence type="predicted"/>
<keyword evidence="2" id="KW-0378">Hydrolase</keyword>